<dbReference type="GO" id="GO:0010181">
    <property type="term" value="F:FMN binding"/>
    <property type="evidence" value="ECO:0007669"/>
    <property type="project" value="InterPro"/>
</dbReference>
<feature type="domain" description="NADH:flavin oxidoreductase/NADH oxidase N-terminal" evidence="3">
    <location>
        <begin position="14"/>
        <end position="363"/>
    </location>
</feature>
<dbReference type="InterPro" id="IPR051799">
    <property type="entry name" value="NADH_flavin_oxidoreductase"/>
</dbReference>
<dbReference type="OrthoDB" id="9804454at2"/>
<dbReference type="InterPro" id="IPR013785">
    <property type="entry name" value="Aldolase_TIM"/>
</dbReference>
<proteinExistence type="predicted"/>
<dbReference type="RefSeq" id="WP_083216152.1">
    <property type="nucleotide sequence ID" value="NZ_CP023449.1"/>
</dbReference>
<accession>A0A2A4FQ79</accession>
<comment type="caution">
    <text evidence="4">The sequence shown here is derived from an EMBL/GenBank/DDBJ whole genome shotgun (WGS) entry which is preliminary data.</text>
</comment>
<protein>
    <submittedName>
        <fullName evidence="4">12-oxophytodienoate reductase</fullName>
    </submittedName>
</protein>
<dbReference type="AlphaFoldDB" id="A0A2A4FQ79"/>
<evidence type="ECO:0000256" key="2">
    <source>
        <dbReference type="ARBA" id="ARBA00023002"/>
    </source>
</evidence>
<reference evidence="4 5" key="1">
    <citation type="submission" date="2017-09" db="EMBL/GenBank/DDBJ databases">
        <title>The Catabolism of 3,6-Dichlorosalicylic acid is Initiated by the Cytochrome P450 Monooxygenase DsmABC in Rhizorhabdus dicambivorans Ndbn-20.</title>
        <authorList>
            <person name="Na L."/>
        </authorList>
    </citation>
    <scope>NUCLEOTIDE SEQUENCE [LARGE SCALE GENOMIC DNA]</scope>
    <source>
        <strain evidence="4 5">Ndbn-20m</strain>
    </source>
</reference>
<dbReference type="GO" id="GO:0016491">
    <property type="term" value="F:oxidoreductase activity"/>
    <property type="evidence" value="ECO:0007669"/>
    <property type="project" value="UniProtKB-KW"/>
</dbReference>
<evidence type="ECO:0000259" key="3">
    <source>
        <dbReference type="Pfam" id="PF00724"/>
    </source>
</evidence>
<dbReference type="Pfam" id="PF00724">
    <property type="entry name" value="Oxidored_FMN"/>
    <property type="match status" value="1"/>
</dbReference>
<dbReference type="PANTHER" id="PTHR43656:SF2">
    <property type="entry name" value="BINDING OXIDOREDUCTASE, PUTATIVE (AFU_ORTHOLOGUE AFUA_2G08260)-RELATED"/>
    <property type="match status" value="1"/>
</dbReference>
<name>A0A2A4FQ79_9SPHN</name>
<dbReference type="Proteomes" id="UP000218934">
    <property type="component" value="Unassembled WGS sequence"/>
</dbReference>
<gene>
    <name evidence="4" type="ORF">COO09_23195</name>
</gene>
<sequence>MARIAMSKVDLSPLFTPHSVKSLLLGNRFAVPAMQRAMSKDGAPLPSLAQYYRKRAEGGFGLVISESTAIDHGSATRQPTAMWIRPDTAERWRQCVEEVKSAGGHMLLQLWHEGAMRAAEGNDAWSDYPTISPSGLVRKGEASGRAATIEDLASLREAYVRSALLAQEIGFSGVEIHAAHGYLLDQFLWAETNLRDDEYGGGDLRNRVRFPAEVVAAVRAAVGQDFIISVRLSQWKTTSFDATVVNDPQEFEILLGTLRQAGADMFNISTRRFDRPEWPGSELSLAGWAKKLTDATILAVGSVGIKGDITDMLMHRESAPQLMASLKEAQRRFLAGEFDLLAIGRSSIADPDFVTKLQQGRFDEVRPFSLALLKDHMDSWEPSVEIKDSGTAEDAGS</sequence>
<dbReference type="PANTHER" id="PTHR43656">
    <property type="entry name" value="BINDING OXIDOREDUCTASE, PUTATIVE (AFU_ORTHOLOGUE AFUA_2G08260)-RELATED"/>
    <property type="match status" value="1"/>
</dbReference>
<keyword evidence="5" id="KW-1185">Reference proteome</keyword>
<evidence type="ECO:0000313" key="5">
    <source>
        <dbReference type="Proteomes" id="UP000218934"/>
    </source>
</evidence>
<dbReference type="Gene3D" id="3.20.20.70">
    <property type="entry name" value="Aldolase class I"/>
    <property type="match status" value="1"/>
</dbReference>
<organism evidence="4 5">
    <name type="scientific">Rhizorhabdus dicambivorans</name>
    <dbReference type="NCBI Taxonomy" id="1850238"/>
    <lineage>
        <taxon>Bacteria</taxon>
        <taxon>Pseudomonadati</taxon>
        <taxon>Pseudomonadota</taxon>
        <taxon>Alphaproteobacteria</taxon>
        <taxon>Sphingomonadales</taxon>
        <taxon>Sphingomonadaceae</taxon>
        <taxon>Rhizorhabdus</taxon>
    </lineage>
</organism>
<keyword evidence="2" id="KW-0560">Oxidoreductase</keyword>
<dbReference type="InterPro" id="IPR001155">
    <property type="entry name" value="OxRdtase_FMN_N"/>
</dbReference>
<dbReference type="KEGG" id="rdi:CMV14_14595"/>
<dbReference type="EMBL" id="NWUF01000042">
    <property type="protein sequence ID" value="PCE39862.1"/>
    <property type="molecule type" value="Genomic_DNA"/>
</dbReference>
<dbReference type="SUPFAM" id="SSF51395">
    <property type="entry name" value="FMN-linked oxidoreductases"/>
    <property type="match status" value="1"/>
</dbReference>
<evidence type="ECO:0000313" key="4">
    <source>
        <dbReference type="EMBL" id="PCE39862.1"/>
    </source>
</evidence>
<keyword evidence="1" id="KW-0285">Flavoprotein</keyword>
<evidence type="ECO:0000256" key="1">
    <source>
        <dbReference type="ARBA" id="ARBA00022630"/>
    </source>
</evidence>